<keyword evidence="3" id="KW-1185">Reference proteome</keyword>
<dbReference type="AlphaFoldDB" id="A0A9E5JPJ2"/>
<dbReference type="PANTHER" id="PTHR43319">
    <property type="entry name" value="BETA-LACTAMASE-RELATED"/>
    <property type="match status" value="1"/>
</dbReference>
<feature type="domain" description="Beta-lactamase-related" evidence="1">
    <location>
        <begin position="44"/>
        <end position="405"/>
    </location>
</feature>
<proteinExistence type="predicted"/>
<protein>
    <submittedName>
        <fullName evidence="2">Beta-lactamase family protein</fullName>
    </submittedName>
</protein>
<evidence type="ECO:0000313" key="3">
    <source>
        <dbReference type="Proteomes" id="UP000787472"/>
    </source>
</evidence>
<reference evidence="2" key="1">
    <citation type="submission" date="2020-03" db="EMBL/GenBank/DDBJ databases">
        <authorList>
            <person name="Guo F."/>
        </authorList>
    </citation>
    <scope>NUCLEOTIDE SEQUENCE</scope>
    <source>
        <strain evidence="2">JCM 30134</strain>
    </source>
</reference>
<sequence>MNVPWRLSDRLKGGHFLYDVHFKSQGVKAVLIEGSVSLGFEGVKQAFTELFTDYHEVGAAVSLVHRGVTVVDLWAGSRDKAEAQPWRQDTRSNVFSASKAVVAIAILQLVEKRLLSLEQPVADLWPEFAQNGKQDITVRQVLTHRSGVNAFQGKVPDTAIYDWSMATGLIAQESPWWEPGSEQGYSPILFGWILGELVCRVSGCNSFNDYVAQNIARPLGLGWKFGLSSGELAGIADMAPLKVPKSAAVNNVKSGSLLTNAILGNPQGVTAKAFANPPSLMIGTNGVPWRQAQIPAANGHASAADLAIFYGALADLDDERLLTAEARSWCWEEQTQGQDNVLHCPLSLSLGFMRLLPRNIQSERFFCHPGAGGSLGYADASEGFGFGYATRAMGQSITLDDRADHLLQAVYAAVRD</sequence>
<dbReference type="InterPro" id="IPR001466">
    <property type="entry name" value="Beta-lactam-related"/>
</dbReference>
<accession>A0A9E5JPJ2</accession>
<comment type="caution">
    <text evidence="2">The sequence shown here is derived from an EMBL/GenBank/DDBJ whole genome shotgun (WGS) entry which is preliminary data.</text>
</comment>
<dbReference type="InterPro" id="IPR052907">
    <property type="entry name" value="Beta-lactamase/esterase"/>
</dbReference>
<dbReference type="PANTHER" id="PTHR43319:SF3">
    <property type="entry name" value="BETA-LACTAMASE-RELATED DOMAIN-CONTAINING PROTEIN"/>
    <property type="match status" value="1"/>
</dbReference>
<dbReference type="InterPro" id="IPR012338">
    <property type="entry name" value="Beta-lactam/transpept-like"/>
</dbReference>
<dbReference type="Proteomes" id="UP000787472">
    <property type="component" value="Unassembled WGS sequence"/>
</dbReference>
<evidence type="ECO:0000259" key="1">
    <source>
        <dbReference type="Pfam" id="PF00144"/>
    </source>
</evidence>
<evidence type="ECO:0000313" key="2">
    <source>
        <dbReference type="EMBL" id="NHO64124.1"/>
    </source>
</evidence>
<name>A0A9E5JPJ2_9GAMM</name>
<dbReference type="Pfam" id="PF00144">
    <property type="entry name" value="Beta-lactamase"/>
    <property type="match status" value="1"/>
</dbReference>
<dbReference type="Gene3D" id="3.40.710.10">
    <property type="entry name" value="DD-peptidase/beta-lactamase superfamily"/>
    <property type="match status" value="1"/>
</dbReference>
<dbReference type="EMBL" id="JAAONZ010000001">
    <property type="protein sequence ID" value="NHO64124.1"/>
    <property type="molecule type" value="Genomic_DNA"/>
</dbReference>
<organism evidence="2 3">
    <name type="scientific">Pseudomaricurvus hydrocarbonicus</name>
    <dbReference type="NCBI Taxonomy" id="1470433"/>
    <lineage>
        <taxon>Bacteria</taxon>
        <taxon>Pseudomonadati</taxon>
        <taxon>Pseudomonadota</taxon>
        <taxon>Gammaproteobacteria</taxon>
        <taxon>Cellvibrionales</taxon>
        <taxon>Cellvibrionaceae</taxon>
        <taxon>Pseudomaricurvus</taxon>
    </lineage>
</organism>
<dbReference type="RefSeq" id="WP_167180836.1">
    <property type="nucleotide sequence ID" value="NZ_JAAONZ010000001.1"/>
</dbReference>
<gene>
    <name evidence="2" type="ORF">G8770_01010</name>
</gene>
<dbReference type="SUPFAM" id="SSF56601">
    <property type="entry name" value="beta-lactamase/transpeptidase-like"/>
    <property type="match status" value="1"/>
</dbReference>